<dbReference type="GeneID" id="20323870"/>
<organism evidence="1 2">
    <name type="scientific">Opisthorchis viverrini</name>
    <name type="common">Southeast Asian liver fluke</name>
    <dbReference type="NCBI Taxonomy" id="6198"/>
    <lineage>
        <taxon>Eukaryota</taxon>
        <taxon>Metazoa</taxon>
        <taxon>Spiralia</taxon>
        <taxon>Lophotrochozoa</taxon>
        <taxon>Platyhelminthes</taxon>
        <taxon>Trematoda</taxon>
        <taxon>Digenea</taxon>
        <taxon>Opisthorchiida</taxon>
        <taxon>Opisthorchiata</taxon>
        <taxon>Opisthorchiidae</taxon>
        <taxon>Opisthorchis</taxon>
    </lineage>
</organism>
<name>A0A075A428_OPIVI</name>
<keyword evidence="2" id="KW-1185">Reference proteome</keyword>
<reference evidence="1 2" key="1">
    <citation type="submission" date="2013-11" db="EMBL/GenBank/DDBJ databases">
        <title>Opisthorchis viverrini - life in the bile duct.</title>
        <authorList>
            <person name="Young N.D."/>
            <person name="Nagarajan N."/>
            <person name="Lin S.J."/>
            <person name="Korhonen P.K."/>
            <person name="Jex A.R."/>
            <person name="Hall R.S."/>
            <person name="Safavi-Hemami H."/>
            <person name="Kaewkong W."/>
            <person name="Bertrand D."/>
            <person name="Gao S."/>
            <person name="Seet Q."/>
            <person name="Wongkham S."/>
            <person name="Teh B.T."/>
            <person name="Wongkham C."/>
            <person name="Intapan P.M."/>
            <person name="Maleewong W."/>
            <person name="Yang X."/>
            <person name="Hu M."/>
            <person name="Wang Z."/>
            <person name="Hofmann A."/>
            <person name="Sternberg P.W."/>
            <person name="Tan P."/>
            <person name="Wang J."/>
            <person name="Gasser R.B."/>
        </authorList>
    </citation>
    <scope>NUCLEOTIDE SEQUENCE [LARGE SCALE GENOMIC DNA]</scope>
</reference>
<dbReference type="RefSeq" id="XP_009174122.1">
    <property type="nucleotide sequence ID" value="XM_009175858.1"/>
</dbReference>
<evidence type="ECO:0000313" key="1">
    <source>
        <dbReference type="EMBL" id="KER22134.1"/>
    </source>
</evidence>
<dbReference type="AlphaFoldDB" id="A0A075A428"/>
<gene>
    <name evidence="1" type="ORF">T265_09702</name>
</gene>
<dbReference type="CTD" id="20323870"/>
<evidence type="ECO:0000313" key="2">
    <source>
        <dbReference type="Proteomes" id="UP000054324"/>
    </source>
</evidence>
<sequence>MSGRYELVVSFLSPGYAQVRTASEDTSSPECILILQRKPGKVAPSANDFKTRWLNEFHMMDNHENNMHCARRSLSCFRTLI</sequence>
<dbReference type="KEGG" id="ovi:T265_09702"/>
<protein>
    <submittedName>
        <fullName evidence="1">Uncharacterized protein</fullName>
    </submittedName>
</protein>
<dbReference type="Proteomes" id="UP000054324">
    <property type="component" value="Unassembled WGS sequence"/>
</dbReference>
<accession>A0A075A428</accession>
<dbReference type="EMBL" id="KL596917">
    <property type="protein sequence ID" value="KER22134.1"/>
    <property type="molecule type" value="Genomic_DNA"/>
</dbReference>
<proteinExistence type="predicted"/>